<keyword evidence="6" id="KW-0472">Membrane</keyword>
<feature type="domain" description="AAA+ ATPase" evidence="10">
    <location>
        <begin position="577"/>
        <end position="738"/>
    </location>
</feature>
<evidence type="ECO:0000313" key="11">
    <source>
        <dbReference type="EMBL" id="EPS69839.1"/>
    </source>
</evidence>
<dbReference type="AlphaFoldDB" id="S8CRK2"/>
<dbReference type="SUPFAM" id="SSF54585">
    <property type="entry name" value="Cdc48 domain 2-like"/>
    <property type="match status" value="1"/>
</dbReference>
<evidence type="ECO:0000259" key="10">
    <source>
        <dbReference type="SMART" id="SM00382"/>
    </source>
</evidence>
<dbReference type="GO" id="GO:0005778">
    <property type="term" value="C:peroxisomal membrane"/>
    <property type="evidence" value="ECO:0007669"/>
    <property type="project" value="TreeGrafter"/>
</dbReference>
<keyword evidence="12" id="KW-1185">Reference proteome</keyword>
<dbReference type="Pfam" id="PF00004">
    <property type="entry name" value="AAA"/>
    <property type="match status" value="2"/>
</dbReference>
<dbReference type="GO" id="GO:0005829">
    <property type="term" value="C:cytosol"/>
    <property type="evidence" value="ECO:0007669"/>
    <property type="project" value="TreeGrafter"/>
</dbReference>
<dbReference type="InterPro" id="IPR050168">
    <property type="entry name" value="AAA_ATPase_domain"/>
</dbReference>
<dbReference type="SUPFAM" id="SSF50692">
    <property type="entry name" value="ADC-like"/>
    <property type="match status" value="1"/>
</dbReference>
<dbReference type="GO" id="GO:0016887">
    <property type="term" value="F:ATP hydrolysis activity"/>
    <property type="evidence" value="ECO:0007669"/>
    <property type="project" value="InterPro"/>
</dbReference>
<sequence length="923" mass="101193">EVMEFEVRSLGGIESCFVSLPLPLIQTLQSGYHPPILAIELRSDARLWHVAWCGSASSSASAIEVSRQYADCIGLSDGTVVNVRFVSNLTKATLVTIEPLTEDDWEILELNSEVAESSILKQVGVVYEEMRFPLWLHGQTVVRFLVVSVFPQKRVAQLVPGTEVAVAPKRRKHASSKETKIVAKAQLRVQDCHLTHRFEEKGLRVDVLFTSGVLIHPETAKQHSFNALQCVVISPRPCFQDKSSPYSKASRTGKEEFSDHPNGEKDIGKPVVRLLLSDLVAKGHIMISQTLRLYLGARLHSWVNVKTHVISITKDVTHLSISPFNFKMSPNDTFQTQNPESAKAIEKLKGRNIYNDIRSSKPEIGISDWLMHDKFVAALTSGSFLSEAKDTAVETGEKHTKEEDGLPFLLRAWCFAQLKTFISNSAEGVKLLTLGSKSLIHLKVKNGDLSRYRMKLSNEIYPRSRREMEESSVDILYILSLSGVSADEKSSFAYELDFNDFGCHSYASKGLDILLGKLQLGDIISYNFPYETAASEFSSTISSLNWMGNAPLDVNHRLKALLAPGSGIFFSSCNVMFPGHILISGPSGSGKTILSRISAKSVEECKDIFAHVVFVSCSRLTLEKPQTVRQILSGYISEALDCAPSVIILDDLDSLVSPASDLEGSQPSLSSAALIEFLTDILDEYSASLLFYNFDAARSVCGIGPVAFIATAQSLTSFPQSLSSSGQFDFHVNLPVPAAAERCAILKHEIQKRLLQCSDELLSDIASKCDGYDAYDLEILVDRSVHAAIGRSFSANLLPGENEKPTLVKDNFLVAMDNFLPVAMRDITKPGAEAGRSGWEDVGGLTDIQNSIKEMIELPSKFQSVFGQAPLRMRSNVLLYGPPGCGKTHIVGAAAGACSLRFISVKGPELLNKYIGASEQAVR</sequence>
<dbReference type="SUPFAM" id="SSF52540">
    <property type="entry name" value="P-loop containing nucleoside triphosphate hydrolases"/>
    <property type="match status" value="2"/>
</dbReference>
<evidence type="ECO:0000256" key="8">
    <source>
        <dbReference type="ARBA" id="ARBA00034532"/>
    </source>
</evidence>
<feature type="region of interest" description="Disordered" evidence="9">
    <location>
        <begin position="242"/>
        <end position="263"/>
    </location>
</feature>
<name>S8CRK2_9LAMI</name>
<dbReference type="Pfam" id="PF09262">
    <property type="entry name" value="PEX-1N"/>
    <property type="match status" value="1"/>
</dbReference>
<feature type="non-terminal residue" evidence="11">
    <location>
        <position position="1"/>
    </location>
</feature>
<dbReference type="GO" id="GO:0005524">
    <property type="term" value="F:ATP binding"/>
    <property type="evidence" value="ECO:0007669"/>
    <property type="project" value="UniProtKB-KW"/>
</dbReference>
<dbReference type="OrthoDB" id="2187at2759"/>
<keyword evidence="3" id="KW-0547">Nucleotide-binding</keyword>
<evidence type="ECO:0000256" key="7">
    <source>
        <dbReference type="ARBA" id="ARBA00032509"/>
    </source>
</evidence>
<dbReference type="EMBL" id="AUSU01001936">
    <property type="protein sequence ID" value="EPS69839.1"/>
    <property type="molecule type" value="Genomic_DNA"/>
</dbReference>
<keyword evidence="4" id="KW-0378">Hydrolase</keyword>
<reference evidence="11 12" key="1">
    <citation type="journal article" date="2013" name="BMC Genomics">
        <title>The miniature genome of a carnivorous plant Genlisea aurea contains a low number of genes and short non-coding sequences.</title>
        <authorList>
            <person name="Leushkin E.V."/>
            <person name="Sutormin R.A."/>
            <person name="Nabieva E.R."/>
            <person name="Penin A.A."/>
            <person name="Kondrashov A.S."/>
            <person name="Logacheva M.D."/>
        </authorList>
    </citation>
    <scope>NUCLEOTIDE SEQUENCE [LARGE SCALE GENOMIC DNA]</scope>
</reference>
<evidence type="ECO:0000256" key="2">
    <source>
        <dbReference type="ARBA" id="ARBA00006914"/>
    </source>
</evidence>
<dbReference type="Gene3D" id="3.10.330.10">
    <property type="match status" value="1"/>
</dbReference>
<comment type="subcellular location">
    <subcellularLocation>
        <location evidence="1">Membrane</location>
    </subcellularLocation>
</comment>
<protein>
    <recommendedName>
        <fullName evidence="8">Peroxisomal ATPase PEX1</fullName>
    </recommendedName>
    <alternativeName>
        <fullName evidence="7">Peroxin-1</fullName>
    </alternativeName>
</protein>
<evidence type="ECO:0000256" key="3">
    <source>
        <dbReference type="ARBA" id="ARBA00022741"/>
    </source>
</evidence>
<evidence type="ECO:0000256" key="6">
    <source>
        <dbReference type="ARBA" id="ARBA00023136"/>
    </source>
</evidence>
<dbReference type="InterPro" id="IPR027417">
    <property type="entry name" value="P-loop_NTPase"/>
</dbReference>
<evidence type="ECO:0000256" key="1">
    <source>
        <dbReference type="ARBA" id="ARBA00004370"/>
    </source>
</evidence>
<feature type="compositionally biased region" description="Basic and acidic residues" evidence="9">
    <location>
        <begin position="252"/>
        <end position="263"/>
    </location>
</feature>
<dbReference type="InterPro" id="IPR003593">
    <property type="entry name" value="AAA+_ATPase"/>
</dbReference>
<dbReference type="Proteomes" id="UP000015453">
    <property type="component" value="Unassembled WGS sequence"/>
</dbReference>
<keyword evidence="5" id="KW-0067">ATP-binding</keyword>
<evidence type="ECO:0000313" key="12">
    <source>
        <dbReference type="Proteomes" id="UP000015453"/>
    </source>
</evidence>
<dbReference type="InterPro" id="IPR029067">
    <property type="entry name" value="CDC48_domain_2-like_sf"/>
</dbReference>
<organism evidence="11 12">
    <name type="scientific">Genlisea aurea</name>
    <dbReference type="NCBI Taxonomy" id="192259"/>
    <lineage>
        <taxon>Eukaryota</taxon>
        <taxon>Viridiplantae</taxon>
        <taxon>Streptophyta</taxon>
        <taxon>Embryophyta</taxon>
        <taxon>Tracheophyta</taxon>
        <taxon>Spermatophyta</taxon>
        <taxon>Magnoliopsida</taxon>
        <taxon>eudicotyledons</taxon>
        <taxon>Gunneridae</taxon>
        <taxon>Pentapetalae</taxon>
        <taxon>asterids</taxon>
        <taxon>lamiids</taxon>
        <taxon>Lamiales</taxon>
        <taxon>Lentibulariaceae</taxon>
        <taxon>Genlisea</taxon>
    </lineage>
</organism>
<dbReference type="Gene3D" id="3.40.50.300">
    <property type="entry name" value="P-loop containing nucleotide triphosphate hydrolases"/>
    <property type="match status" value="2"/>
</dbReference>
<dbReference type="InterPro" id="IPR003959">
    <property type="entry name" value="ATPase_AAA_core"/>
</dbReference>
<evidence type="ECO:0000256" key="5">
    <source>
        <dbReference type="ARBA" id="ARBA00022840"/>
    </source>
</evidence>
<comment type="caution">
    <text evidence="11">The sequence shown here is derived from an EMBL/GenBank/DDBJ whole genome shotgun (WGS) entry which is preliminary data.</text>
</comment>
<comment type="similarity">
    <text evidence="2">Belongs to the AAA ATPase family.</text>
</comment>
<dbReference type="InterPro" id="IPR015342">
    <property type="entry name" value="PEX1-N_C-lobe"/>
</dbReference>
<dbReference type="PANTHER" id="PTHR23077:SF12">
    <property type="entry name" value="PEROXISOMAL ATPASE PEX1"/>
    <property type="match status" value="1"/>
</dbReference>
<dbReference type="PANTHER" id="PTHR23077">
    <property type="entry name" value="AAA-FAMILY ATPASE"/>
    <property type="match status" value="1"/>
</dbReference>
<gene>
    <name evidence="11" type="ORF">M569_04916</name>
</gene>
<dbReference type="GO" id="GO:0016558">
    <property type="term" value="P:protein import into peroxisome matrix"/>
    <property type="evidence" value="ECO:0007669"/>
    <property type="project" value="TreeGrafter"/>
</dbReference>
<dbReference type="FunFam" id="3.10.330.10:FF:000006">
    <property type="entry name" value="Peroxisome biogenesis factor 1"/>
    <property type="match status" value="1"/>
</dbReference>
<proteinExistence type="inferred from homology"/>
<dbReference type="InterPro" id="IPR009010">
    <property type="entry name" value="Asp_de-COase-like_dom_sf"/>
</dbReference>
<dbReference type="Gene3D" id="1.10.8.60">
    <property type="match status" value="1"/>
</dbReference>
<dbReference type="Gene3D" id="2.40.40.20">
    <property type="match status" value="1"/>
</dbReference>
<dbReference type="SMART" id="SM00382">
    <property type="entry name" value="AAA"/>
    <property type="match status" value="1"/>
</dbReference>
<accession>S8CRK2</accession>
<evidence type="ECO:0000256" key="4">
    <source>
        <dbReference type="ARBA" id="ARBA00022801"/>
    </source>
</evidence>
<evidence type="ECO:0000256" key="9">
    <source>
        <dbReference type="SAM" id="MobiDB-lite"/>
    </source>
</evidence>